<accession>W2KXB5</accession>
<sequence>MWGGTVPQPASTRLEHLLRAWVYHRRIIAVSMGQTSNMKRFGRS</sequence>
<evidence type="ECO:0000313" key="1">
    <source>
        <dbReference type="EMBL" id="ETL89846.1"/>
    </source>
</evidence>
<dbReference type="EMBL" id="KI680438">
    <property type="protein sequence ID" value="ETL89846.1"/>
    <property type="molecule type" value="Genomic_DNA"/>
</dbReference>
<name>W2KXB5_PHYNI</name>
<organism evidence="1">
    <name type="scientific">Phytophthora nicotianae</name>
    <name type="common">Potato buckeye rot agent</name>
    <name type="synonym">Phytophthora parasitica</name>
    <dbReference type="NCBI Taxonomy" id="4792"/>
    <lineage>
        <taxon>Eukaryota</taxon>
        <taxon>Sar</taxon>
        <taxon>Stramenopiles</taxon>
        <taxon>Oomycota</taxon>
        <taxon>Peronosporomycetes</taxon>
        <taxon>Peronosporales</taxon>
        <taxon>Peronosporaceae</taxon>
        <taxon>Phytophthora</taxon>
    </lineage>
</organism>
<gene>
    <name evidence="1" type="ORF">L917_11296</name>
</gene>
<protein>
    <submittedName>
        <fullName evidence="1">Uncharacterized protein</fullName>
    </submittedName>
</protein>
<proteinExistence type="predicted"/>
<dbReference type="AlphaFoldDB" id="W2KXB5"/>
<dbReference type="Proteomes" id="UP000054423">
    <property type="component" value="Unassembled WGS sequence"/>
</dbReference>
<reference evidence="1" key="1">
    <citation type="submission" date="2013-11" db="EMBL/GenBank/DDBJ databases">
        <title>The Genome Sequence of Phytophthora parasitica CHvinca01.</title>
        <authorList>
            <consortium name="The Broad Institute Genomics Platform"/>
            <person name="Russ C."/>
            <person name="Tyler B."/>
            <person name="Panabieres F."/>
            <person name="Shan W."/>
            <person name="Tripathy S."/>
            <person name="Grunwald N."/>
            <person name="Machado M."/>
            <person name="Johnson C.S."/>
            <person name="Arredondo F."/>
            <person name="Hong C."/>
            <person name="Coffey M."/>
            <person name="Young S.K."/>
            <person name="Zeng Q."/>
            <person name="Gargeya S."/>
            <person name="Fitzgerald M."/>
            <person name="Abouelleil A."/>
            <person name="Alvarado L."/>
            <person name="Chapman S.B."/>
            <person name="Gainer-Dewar J."/>
            <person name="Goldberg J."/>
            <person name="Griggs A."/>
            <person name="Gujja S."/>
            <person name="Hansen M."/>
            <person name="Howarth C."/>
            <person name="Imamovic A."/>
            <person name="Ireland A."/>
            <person name="Larimer J."/>
            <person name="McCowan C."/>
            <person name="Murphy C."/>
            <person name="Pearson M."/>
            <person name="Poon T.W."/>
            <person name="Priest M."/>
            <person name="Roberts A."/>
            <person name="Saif S."/>
            <person name="Shea T."/>
            <person name="Sykes S."/>
            <person name="Wortman J."/>
            <person name="Nusbaum C."/>
            <person name="Birren B."/>
        </authorList>
    </citation>
    <scope>NUCLEOTIDE SEQUENCE [LARGE SCALE GENOMIC DNA]</scope>
    <source>
        <strain evidence="1">CHvinca01</strain>
    </source>
</reference>